<dbReference type="InterPro" id="IPR013719">
    <property type="entry name" value="RTT106/SPT16-like_middle_dom"/>
</dbReference>
<dbReference type="GO" id="GO:0003677">
    <property type="term" value="F:DNA binding"/>
    <property type="evidence" value="ECO:0007669"/>
    <property type="project" value="InterPro"/>
</dbReference>
<dbReference type="GO" id="GO:0031491">
    <property type="term" value="F:nucleosome binding"/>
    <property type="evidence" value="ECO:0007669"/>
    <property type="project" value="TreeGrafter"/>
</dbReference>
<keyword evidence="5 9" id="KW-0805">Transcription regulation</keyword>
<evidence type="ECO:0000256" key="9">
    <source>
        <dbReference type="RuleBase" id="RU364013"/>
    </source>
</evidence>
<dbReference type="InterPro" id="IPR000969">
    <property type="entry name" value="SSRP1/POB3"/>
</dbReference>
<sequence>MSDSRVPFSDIYLATEPYIKAVGQVRVGASGIGWKAAEGEADALQGVNIPGLSMPAAMLALQREDLRRLQWQRVARGYGLRIYTKSGTLHKLDGFTADDYETLRDAIKRFFSGLTLEVRDISLKGWNWGKTEFEGSDMSFRVDNRPMFDLPMAYVSNTNLANKNEVSIEFQPPRGSTALAAANGKGLKRKGAADELVEVRFYVPGTVASSAVAKGDGDDEEKMSVDGENNSDNEDEVSAASAFHEAIKNAADLGQVSGDSIVQFPEILCLTPRGRYSIDMFSNFLRLRGKTYDYKIPYDNVQRLFLVSKPDELHMMFIVGLNPPIRQGQTRYPYLVLQFVRDEELAIDLNLEADEDAKRKTESAKLRNHYDEHLYRIVATVFKAMTDKKLIEGGGFGGYHGSQGIKASLKANEGTLYPLDKGFLFAPKPTLFISHSEISSIVFSRVEASSSNKMRTFDLKFNMHGAQDYQFVSINREEHASLEEYMSKHGIKMLSELNETTAVSYKGMDADDDDSDEDVTPASLLKSGGGGAAALNASVGAMGLNSDEDESEDEDFVAGSESDVPEEYDENYVSPDDDGDD</sequence>
<dbReference type="GO" id="GO:0006281">
    <property type="term" value="P:DNA repair"/>
    <property type="evidence" value="ECO:0007669"/>
    <property type="project" value="UniProtKB-KW"/>
</dbReference>
<evidence type="ECO:0000256" key="6">
    <source>
        <dbReference type="ARBA" id="ARBA00023163"/>
    </source>
</evidence>
<evidence type="ECO:0000256" key="4">
    <source>
        <dbReference type="ARBA" id="ARBA00022763"/>
    </source>
</evidence>
<dbReference type="InterPro" id="IPR050454">
    <property type="entry name" value="RTT106/SSRP1_HistChap/FACT"/>
</dbReference>
<comment type="caution">
    <text evidence="12">The sequence shown here is derived from an EMBL/GenBank/DDBJ whole genome shotgun (WGS) entry which is preliminary data.</text>
</comment>
<dbReference type="Proteomes" id="UP001150907">
    <property type="component" value="Unassembled WGS sequence"/>
</dbReference>
<dbReference type="Pfam" id="PF08512">
    <property type="entry name" value="Rttp106-like_middle"/>
    <property type="match status" value="1"/>
</dbReference>
<evidence type="ECO:0000256" key="7">
    <source>
        <dbReference type="ARBA" id="ARBA00023204"/>
    </source>
</evidence>
<feature type="compositionally biased region" description="Acidic residues" evidence="10">
    <location>
        <begin position="546"/>
        <end position="556"/>
    </location>
</feature>
<dbReference type="PANTHER" id="PTHR45849:SF1">
    <property type="entry name" value="FACT COMPLEX SUBUNIT SSRP1"/>
    <property type="match status" value="1"/>
</dbReference>
<feature type="region of interest" description="Disordered" evidence="10">
    <location>
        <begin position="210"/>
        <end position="237"/>
    </location>
</feature>
<dbReference type="EMBL" id="JANBQF010000137">
    <property type="protein sequence ID" value="KAJ2004716.1"/>
    <property type="molecule type" value="Genomic_DNA"/>
</dbReference>
<dbReference type="Gene3D" id="2.30.29.150">
    <property type="match status" value="1"/>
</dbReference>
<feature type="compositionally biased region" description="Low complexity" evidence="10">
    <location>
        <begin position="533"/>
        <end position="543"/>
    </location>
</feature>
<dbReference type="InterPro" id="IPR011993">
    <property type="entry name" value="PH-like_dom_sf"/>
</dbReference>
<comment type="function">
    <text evidence="9">Component of the FACT complex, a general chromatin factor that acts to reorganize nucleosomes. The FACT complex is involved in multiple processes that require DNA as a template such as mRNA elongation, DNA replication and DNA repair. During transcription elongation the FACT complex acts as a histone chaperone that both destabilizes and restores nucleosomal structure. It facilitates the passage of RNA polymerase II and transcription by promoting the dissociation of one histone H2A-H2B dimer from the nucleosome, then subsequently promotes the reestablishment of the nucleosome following the passage of RNA polymerase II.</text>
</comment>
<evidence type="ECO:0000256" key="10">
    <source>
        <dbReference type="SAM" id="MobiDB-lite"/>
    </source>
</evidence>
<dbReference type="InterPro" id="IPR038167">
    <property type="entry name" value="SSRP1_sf"/>
</dbReference>
<organism evidence="12 13">
    <name type="scientific">Coemansia thaxteri</name>
    <dbReference type="NCBI Taxonomy" id="2663907"/>
    <lineage>
        <taxon>Eukaryota</taxon>
        <taxon>Fungi</taxon>
        <taxon>Fungi incertae sedis</taxon>
        <taxon>Zoopagomycota</taxon>
        <taxon>Kickxellomycotina</taxon>
        <taxon>Kickxellomycetes</taxon>
        <taxon>Kickxellales</taxon>
        <taxon>Kickxellaceae</taxon>
        <taxon>Coemansia</taxon>
    </lineage>
</organism>
<proteinExistence type="inferred from homology"/>
<feature type="region of interest" description="Disordered" evidence="10">
    <location>
        <begin position="506"/>
        <end position="581"/>
    </location>
</feature>
<evidence type="ECO:0000313" key="13">
    <source>
        <dbReference type="Proteomes" id="UP001150907"/>
    </source>
</evidence>
<keyword evidence="2 9" id="KW-0158">Chromosome</keyword>
<keyword evidence="13" id="KW-1185">Reference proteome</keyword>
<evidence type="ECO:0000259" key="11">
    <source>
        <dbReference type="SMART" id="SM01287"/>
    </source>
</evidence>
<dbReference type="FunFam" id="2.30.29.150:FF:000001">
    <property type="entry name" value="Fact complex subunit ssrp1"/>
    <property type="match status" value="1"/>
</dbReference>
<dbReference type="PRINTS" id="PR00887">
    <property type="entry name" value="SSRCOGNITION"/>
</dbReference>
<evidence type="ECO:0000256" key="3">
    <source>
        <dbReference type="ARBA" id="ARBA00022705"/>
    </source>
</evidence>
<dbReference type="PANTHER" id="PTHR45849">
    <property type="entry name" value="FACT COMPLEX SUBUNIT SSRP1"/>
    <property type="match status" value="1"/>
</dbReference>
<gene>
    <name evidence="12" type="primary">POB3</name>
    <name evidence="12" type="ORF">H4R26_002347</name>
</gene>
<dbReference type="GO" id="GO:0042393">
    <property type="term" value="F:histone binding"/>
    <property type="evidence" value="ECO:0007669"/>
    <property type="project" value="TreeGrafter"/>
</dbReference>
<keyword evidence="3 9" id="KW-0235">DNA replication</keyword>
<feature type="compositionally biased region" description="Acidic residues" evidence="10">
    <location>
        <begin position="510"/>
        <end position="519"/>
    </location>
</feature>
<evidence type="ECO:0000256" key="8">
    <source>
        <dbReference type="ARBA" id="ARBA00023242"/>
    </source>
</evidence>
<protein>
    <recommendedName>
        <fullName evidence="9">FACT complex subunit POB3</fullName>
    </recommendedName>
</protein>
<dbReference type="Gene3D" id="2.30.29.220">
    <property type="entry name" value="Structure-specific recognition protein (SSRP1)"/>
    <property type="match status" value="1"/>
</dbReference>
<accession>A0A9W8EIJ5</accession>
<dbReference type="OrthoDB" id="498543at2759"/>
<dbReference type="SUPFAM" id="SSF50729">
    <property type="entry name" value="PH domain-like"/>
    <property type="match status" value="1"/>
</dbReference>
<evidence type="ECO:0000256" key="5">
    <source>
        <dbReference type="ARBA" id="ARBA00023015"/>
    </source>
</evidence>
<comment type="subcellular location">
    <subcellularLocation>
        <location evidence="9">Nucleus</location>
    </subcellularLocation>
    <subcellularLocation>
        <location evidence="9">Chromosome</location>
    </subcellularLocation>
</comment>
<dbReference type="CDD" id="cd13231">
    <property type="entry name" value="PH2_SSRP1-like"/>
    <property type="match status" value="1"/>
</dbReference>
<dbReference type="InterPro" id="IPR024954">
    <property type="entry name" value="SSRP1_DD"/>
</dbReference>
<dbReference type="GO" id="GO:0035101">
    <property type="term" value="C:FACT complex"/>
    <property type="evidence" value="ECO:0007669"/>
    <property type="project" value="TreeGrafter"/>
</dbReference>
<dbReference type="AlphaFoldDB" id="A0A9W8EIJ5"/>
<comment type="similarity">
    <text evidence="1 9">Belongs to the SSRP1 family.</text>
</comment>
<dbReference type="InterPro" id="IPR035417">
    <property type="entry name" value="SSRP1/POB3_N"/>
</dbReference>
<dbReference type="GO" id="GO:0006260">
    <property type="term" value="P:DNA replication"/>
    <property type="evidence" value="ECO:0007669"/>
    <property type="project" value="UniProtKB-KW"/>
</dbReference>
<dbReference type="InterPro" id="IPR048993">
    <property type="entry name" value="SSRP1-like_PH1"/>
</dbReference>
<reference evidence="12" key="1">
    <citation type="submission" date="2022-07" db="EMBL/GenBank/DDBJ databases">
        <title>Phylogenomic reconstructions and comparative analyses of Kickxellomycotina fungi.</title>
        <authorList>
            <person name="Reynolds N.K."/>
            <person name="Stajich J.E."/>
            <person name="Barry K."/>
            <person name="Grigoriev I.V."/>
            <person name="Crous P."/>
            <person name="Smith M.E."/>
        </authorList>
    </citation>
    <scope>NUCLEOTIDE SEQUENCE</scope>
    <source>
        <strain evidence="12">IMI 214461</strain>
    </source>
</reference>
<dbReference type="CDD" id="cd13230">
    <property type="entry name" value="PH1_SSRP1-like"/>
    <property type="match status" value="1"/>
</dbReference>
<dbReference type="SMART" id="SM01287">
    <property type="entry name" value="Rtt106"/>
    <property type="match status" value="1"/>
</dbReference>
<evidence type="ECO:0000256" key="1">
    <source>
        <dbReference type="ARBA" id="ARBA00010060"/>
    </source>
</evidence>
<dbReference type="Pfam" id="PF03531">
    <property type="entry name" value="SSrecog"/>
    <property type="match status" value="1"/>
</dbReference>
<feature type="compositionally biased region" description="Acidic residues" evidence="10">
    <location>
        <begin position="563"/>
        <end position="581"/>
    </location>
</feature>
<dbReference type="Gene3D" id="2.30.29.30">
    <property type="entry name" value="Pleckstrin-homology domain (PH domain)/Phosphotyrosine-binding domain (PTB)"/>
    <property type="match status" value="2"/>
</dbReference>
<evidence type="ECO:0000313" key="12">
    <source>
        <dbReference type="EMBL" id="KAJ2004716.1"/>
    </source>
</evidence>
<keyword evidence="8 9" id="KW-0539">Nucleus</keyword>
<feature type="domain" description="Histone chaperone RTT106/FACT complex subunit SPT16-like middle" evidence="11">
    <location>
        <begin position="402"/>
        <end position="496"/>
    </location>
</feature>
<dbReference type="Pfam" id="PF17292">
    <property type="entry name" value="POB3_N"/>
    <property type="match status" value="1"/>
</dbReference>
<keyword evidence="6 9" id="KW-0804">Transcription</keyword>
<evidence type="ECO:0000256" key="2">
    <source>
        <dbReference type="ARBA" id="ARBA00022454"/>
    </source>
</evidence>
<keyword evidence="4 9" id="KW-0227">DNA damage</keyword>
<keyword evidence="7 9" id="KW-0234">DNA repair</keyword>
<dbReference type="Pfam" id="PF21103">
    <property type="entry name" value="PH1_SSRP1-like"/>
    <property type="match status" value="1"/>
</dbReference>
<name>A0A9W8EIJ5_9FUNG</name>